<keyword evidence="2" id="KW-0472">Membrane</keyword>
<dbReference type="PROSITE" id="PS50053">
    <property type="entry name" value="UBIQUITIN_2"/>
    <property type="match status" value="1"/>
</dbReference>
<dbReference type="Gene3D" id="2.130.10.30">
    <property type="entry name" value="Regulator of chromosome condensation 1/beta-lactamase-inhibitor protein II"/>
    <property type="match status" value="2"/>
</dbReference>
<feature type="repeat" description="RCC1" evidence="1">
    <location>
        <begin position="213"/>
        <end position="270"/>
    </location>
</feature>
<dbReference type="Pfam" id="PF13540">
    <property type="entry name" value="RCC1_2"/>
    <property type="match status" value="3"/>
</dbReference>
<feature type="repeat" description="RCC1" evidence="1">
    <location>
        <begin position="276"/>
        <end position="328"/>
    </location>
</feature>
<evidence type="ECO:0000313" key="5">
    <source>
        <dbReference type="Proteomes" id="UP000186817"/>
    </source>
</evidence>
<feature type="transmembrane region" description="Helical" evidence="2">
    <location>
        <begin position="78"/>
        <end position="99"/>
    </location>
</feature>
<keyword evidence="2" id="KW-1133">Transmembrane helix</keyword>
<dbReference type="PANTHER" id="PTHR45982:SF1">
    <property type="entry name" value="REGULATOR OF CHROMOSOME CONDENSATION"/>
    <property type="match status" value="1"/>
</dbReference>
<name>A0A1Q9CF45_SYMMI</name>
<evidence type="ECO:0000313" key="4">
    <source>
        <dbReference type="EMBL" id="OLP81531.1"/>
    </source>
</evidence>
<dbReference type="SUPFAM" id="SSF50985">
    <property type="entry name" value="RCC1/BLIP-II"/>
    <property type="match status" value="1"/>
</dbReference>
<dbReference type="Gene3D" id="2.60.120.920">
    <property type="match status" value="1"/>
</dbReference>
<evidence type="ECO:0000256" key="2">
    <source>
        <dbReference type="SAM" id="Phobius"/>
    </source>
</evidence>
<reference evidence="4 5" key="1">
    <citation type="submission" date="2016-02" db="EMBL/GenBank/DDBJ databases">
        <title>Genome analysis of coral dinoflagellate symbionts highlights evolutionary adaptations to a symbiotic lifestyle.</title>
        <authorList>
            <person name="Aranda M."/>
            <person name="Li Y."/>
            <person name="Liew Y.J."/>
            <person name="Baumgarten S."/>
            <person name="Simakov O."/>
            <person name="Wilson M."/>
            <person name="Piel J."/>
            <person name="Ashoor H."/>
            <person name="Bougouffa S."/>
            <person name="Bajic V.B."/>
            <person name="Ryu T."/>
            <person name="Ravasi T."/>
            <person name="Bayer T."/>
            <person name="Micklem G."/>
            <person name="Kim H."/>
            <person name="Bhak J."/>
            <person name="Lajeunesse T.C."/>
            <person name="Voolstra C.R."/>
        </authorList>
    </citation>
    <scope>NUCLEOTIDE SEQUENCE [LARGE SCALE GENOMIC DNA]</scope>
    <source>
        <strain evidence="4 5">CCMP2467</strain>
    </source>
</reference>
<organism evidence="4 5">
    <name type="scientific">Symbiodinium microadriaticum</name>
    <name type="common">Dinoflagellate</name>
    <name type="synonym">Zooxanthella microadriatica</name>
    <dbReference type="NCBI Taxonomy" id="2951"/>
    <lineage>
        <taxon>Eukaryota</taxon>
        <taxon>Sar</taxon>
        <taxon>Alveolata</taxon>
        <taxon>Dinophyceae</taxon>
        <taxon>Suessiales</taxon>
        <taxon>Symbiodiniaceae</taxon>
        <taxon>Symbiodinium</taxon>
    </lineage>
</organism>
<dbReference type="InterPro" id="IPR013320">
    <property type="entry name" value="ConA-like_dom_sf"/>
</dbReference>
<dbReference type="InterPro" id="IPR051553">
    <property type="entry name" value="Ran_GTPase-activating"/>
</dbReference>
<dbReference type="PANTHER" id="PTHR45982">
    <property type="entry name" value="REGULATOR OF CHROMOSOME CONDENSATION"/>
    <property type="match status" value="1"/>
</dbReference>
<dbReference type="AlphaFoldDB" id="A0A1Q9CF45"/>
<gene>
    <name evidence="4" type="primary">UVR8</name>
    <name evidence="4" type="ORF">AK812_SmicGene37892</name>
</gene>
<protein>
    <submittedName>
        <fullName evidence="4">Ultraviolet-B receptor UVR8</fullName>
    </submittedName>
</protein>
<keyword evidence="4" id="KW-0675">Receptor</keyword>
<dbReference type="InterPro" id="IPR009091">
    <property type="entry name" value="RCC1/BLIP-II"/>
</dbReference>
<keyword evidence="5" id="KW-1185">Reference proteome</keyword>
<dbReference type="GO" id="GO:0005085">
    <property type="term" value="F:guanyl-nucleotide exchange factor activity"/>
    <property type="evidence" value="ECO:0007669"/>
    <property type="project" value="TreeGrafter"/>
</dbReference>
<feature type="repeat" description="RCC1" evidence="1">
    <location>
        <begin position="377"/>
        <end position="424"/>
    </location>
</feature>
<evidence type="ECO:0000256" key="1">
    <source>
        <dbReference type="PROSITE-ProRule" id="PRU00235"/>
    </source>
</evidence>
<dbReference type="InterPro" id="IPR000408">
    <property type="entry name" value="Reg_chr_condens"/>
</dbReference>
<dbReference type="PROSITE" id="PS50012">
    <property type="entry name" value="RCC1_3"/>
    <property type="match status" value="5"/>
</dbReference>
<feature type="transmembrane region" description="Helical" evidence="2">
    <location>
        <begin position="41"/>
        <end position="58"/>
    </location>
</feature>
<feature type="domain" description="Ubiquitin-like" evidence="3">
    <location>
        <begin position="655"/>
        <end position="704"/>
    </location>
</feature>
<dbReference type="SUPFAM" id="SSF49899">
    <property type="entry name" value="Concanavalin A-like lectins/glucanases"/>
    <property type="match status" value="1"/>
</dbReference>
<keyword evidence="2" id="KW-0812">Transmembrane</keyword>
<feature type="repeat" description="RCC1" evidence="1">
    <location>
        <begin position="425"/>
        <end position="473"/>
    </location>
</feature>
<dbReference type="OrthoDB" id="5981550at2759"/>
<sequence>MSHLHLGAVWRVFIRGTFLEGFFKSTRLLSQSIRRSQKDHLLVFVTAEAFSAGFLSVATSFPGVSGSASGIPLGLNSLWFGAFFSLFNMILGVAFYLWGARIGRLCFRRQWAAVVRFSEAWQKAARQRALRSNGFCCKAWYGEGWKSHRSPSEGFIFWQCSPTAIVMHGAATSLGKLVPDGSRQDRHQPVFVHHEVQLVSAGWYHSLATLQTGETVAWGRNNCGQLGDGTRTDRTRPVPVLGPMALEGTKLMNAEQLAAGQDHSLAIVQVPGHGKSVVYGWGANVGKPVADEDRFTMVSPDVLYPQALIVDIVQISAGRNHSFALRDTGELFAWGKNGYGQLGDCTVLPKTEPTKVMNLVRQVVAGVDFSLAVLDSSTVMAFGCCSGGRLGTGGTTHLQAPTPVLEGVKSVVAGHCHCFALLESGECLGWGVNQHGCVRVGGDPEILAPVKVDLKEIVEIKAGDGTTLARLSNGEYAVWGRNWQNQIACLNDLGLNVALNWRPSDTVRGEVAVESMADSSNYDIKALMASKAALKEGRTPHGAAEVAAEFAGKAAMEVARASGASLQEAAAAAGRAAANAARTAGMTQGICAKLAAIAAGRAATELSSDVATAEEVAASAAEAAYAAAVAAGMAPLSAARAAAIAASKLLLVGRMSVVVSNLAGGLLAEISPVPTSLTELRLQIEQATGIPSALQKLVASGEVLTATSECPAEGFEVVLVKDETPMWTWDTDNNPDSSQIEVEGAVVRPPKLRTDYCNIVTKEPMRSGLHYYEFVLHKVGDEQWCGVTMSPEMAGSKVDGRSLKAWTYYCGRAGSSRASIHNGTGALHASGKAVVEFEKACTPGNVIGMLVDVDKRIVAFGLDGRVQGACKVPGDKPLYVLTQMDTPKDHVELRKPSLEEAPPSNFEALSGALLDAAKGETLHW</sequence>
<accession>A0A1Q9CF45</accession>
<dbReference type="PROSITE" id="PS00626">
    <property type="entry name" value="RCC1_2"/>
    <property type="match status" value="1"/>
</dbReference>
<dbReference type="InterPro" id="IPR043136">
    <property type="entry name" value="B30.2/SPRY_sf"/>
</dbReference>
<dbReference type="GO" id="GO:0005737">
    <property type="term" value="C:cytoplasm"/>
    <property type="evidence" value="ECO:0007669"/>
    <property type="project" value="TreeGrafter"/>
</dbReference>
<proteinExistence type="predicted"/>
<evidence type="ECO:0000259" key="3">
    <source>
        <dbReference type="PROSITE" id="PS50053"/>
    </source>
</evidence>
<feature type="repeat" description="RCC1" evidence="1">
    <location>
        <begin position="329"/>
        <end position="376"/>
    </location>
</feature>
<comment type="caution">
    <text evidence="4">The sequence shown here is derived from an EMBL/GenBank/DDBJ whole genome shotgun (WGS) entry which is preliminary data.</text>
</comment>
<dbReference type="Proteomes" id="UP000186817">
    <property type="component" value="Unassembled WGS sequence"/>
</dbReference>
<dbReference type="EMBL" id="LSRX01001271">
    <property type="protein sequence ID" value="OLP81531.1"/>
    <property type="molecule type" value="Genomic_DNA"/>
</dbReference>
<dbReference type="InterPro" id="IPR000626">
    <property type="entry name" value="Ubiquitin-like_dom"/>
</dbReference>